<dbReference type="EMBL" id="JABSTV010001251">
    <property type="protein sequence ID" value="KAH7950785.1"/>
    <property type="molecule type" value="Genomic_DNA"/>
</dbReference>
<feature type="compositionally biased region" description="Polar residues" evidence="1">
    <location>
        <begin position="163"/>
        <end position="174"/>
    </location>
</feature>
<gene>
    <name evidence="2" type="ORF">HPB52_001469</name>
</gene>
<reference evidence="2" key="2">
    <citation type="submission" date="2021-09" db="EMBL/GenBank/DDBJ databases">
        <authorList>
            <person name="Jia N."/>
            <person name="Wang J."/>
            <person name="Shi W."/>
            <person name="Du L."/>
            <person name="Sun Y."/>
            <person name="Zhan W."/>
            <person name="Jiang J."/>
            <person name="Wang Q."/>
            <person name="Zhang B."/>
            <person name="Ji P."/>
            <person name="Sakyi L.B."/>
            <person name="Cui X."/>
            <person name="Yuan T."/>
            <person name="Jiang B."/>
            <person name="Yang W."/>
            <person name="Lam T.T.-Y."/>
            <person name="Chang Q."/>
            <person name="Ding S."/>
            <person name="Wang X."/>
            <person name="Zhu J."/>
            <person name="Ruan X."/>
            <person name="Zhao L."/>
            <person name="Wei J."/>
            <person name="Que T."/>
            <person name="Du C."/>
            <person name="Cheng J."/>
            <person name="Dai P."/>
            <person name="Han X."/>
            <person name="Huang E."/>
            <person name="Gao Y."/>
            <person name="Liu J."/>
            <person name="Shao H."/>
            <person name="Ye R."/>
            <person name="Li L."/>
            <person name="Wei W."/>
            <person name="Wang X."/>
            <person name="Wang C."/>
            <person name="Huo Q."/>
            <person name="Li W."/>
            <person name="Guo W."/>
            <person name="Chen H."/>
            <person name="Chen S."/>
            <person name="Zhou L."/>
            <person name="Zhou L."/>
            <person name="Ni X."/>
            <person name="Tian J."/>
            <person name="Zhou Y."/>
            <person name="Sheng Y."/>
            <person name="Liu T."/>
            <person name="Pan Y."/>
            <person name="Xia L."/>
            <person name="Li J."/>
            <person name="Zhao F."/>
            <person name="Cao W."/>
        </authorList>
    </citation>
    <scope>NUCLEOTIDE SEQUENCE</scope>
    <source>
        <strain evidence="2">Rsan-2018</strain>
        <tissue evidence="2">Larvae</tissue>
    </source>
</reference>
<dbReference type="Proteomes" id="UP000821837">
    <property type="component" value="Chromosome 5"/>
</dbReference>
<feature type="region of interest" description="Disordered" evidence="1">
    <location>
        <begin position="106"/>
        <end position="138"/>
    </location>
</feature>
<sequence>MVVGLITRKRSSRPQEAITSAPTEAEKAGLSSIAAGGLAPCDQPCPASAPWRGGSRAFPARRNSGRTSGQEAYCRAGFARPTQTEPAVTCCQIRCPGGFIEGNRVRQGSQVSGSGGAASPPTPSVIPQPKPPTPSTPTRAQIEFRRLQAHVASLTQVVEALANRSSSPNPTPFGQASEAMDSAPSKLRDTAAHLAPLEAHLGSLEAQMASIVTTIEDRLAAGLQAVLYRVPGMIVAHLPQLSVSTSRPKLKRVSRSQAPRPLSQVAEVDEQSSSSTATSEISTGSSSGAPMDPSALLEAPQTFSFHDGGQRPQSRRDRANSHPFTILQ</sequence>
<protein>
    <submittedName>
        <fullName evidence="2">Uncharacterized protein</fullName>
    </submittedName>
</protein>
<feature type="region of interest" description="Disordered" evidence="1">
    <location>
        <begin position="1"/>
        <end position="25"/>
    </location>
</feature>
<dbReference type="VEuPathDB" id="VectorBase:RSAN_042311"/>
<reference evidence="2" key="1">
    <citation type="journal article" date="2020" name="Cell">
        <title>Large-Scale Comparative Analyses of Tick Genomes Elucidate Their Genetic Diversity and Vector Capacities.</title>
        <authorList>
            <consortium name="Tick Genome and Microbiome Consortium (TIGMIC)"/>
            <person name="Jia N."/>
            <person name="Wang J."/>
            <person name="Shi W."/>
            <person name="Du L."/>
            <person name="Sun Y."/>
            <person name="Zhan W."/>
            <person name="Jiang J.F."/>
            <person name="Wang Q."/>
            <person name="Zhang B."/>
            <person name="Ji P."/>
            <person name="Bell-Sakyi L."/>
            <person name="Cui X.M."/>
            <person name="Yuan T.T."/>
            <person name="Jiang B.G."/>
            <person name="Yang W.F."/>
            <person name="Lam T.T."/>
            <person name="Chang Q.C."/>
            <person name="Ding S.J."/>
            <person name="Wang X.J."/>
            <person name="Zhu J.G."/>
            <person name="Ruan X.D."/>
            <person name="Zhao L."/>
            <person name="Wei J.T."/>
            <person name="Ye R.Z."/>
            <person name="Que T.C."/>
            <person name="Du C.H."/>
            <person name="Zhou Y.H."/>
            <person name="Cheng J.X."/>
            <person name="Dai P.F."/>
            <person name="Guo W.B."/>
            <person name="Han X.H."/>
            <person name="Huang E.J."/>
            <person name="Li L.F."/>
            <person name="Wei W."/>
            <person name="Gao Y.C."/>
            <person name="Liu J.Z."/>
            <person name="Shao H.Z."/>
            <person name="Wang X."/>
            <person name="Wang C.C."/>
            <person name="Yang T.C."/>
            <person name="Huo Q.B."/>
            <person name="Li W."/>
            <person name="Chen H.Y."/>
            <person name="Chen S.E."/>
            <person name="Zhou L.G."/>
            <person name="Ni X.B."/>
            <person name="Tian J.H."/>
            <person name="Sheng Y."/>
            <person name="Liu T."/>
            <person name="Pan Y.S."/>
            <person name="Xia L.Y."/>
            <person name="Li J."/>
            <person name="Zhao F."/>
            <person name="Cao W.C."/>
        </authorList>
    </citation>
    <scope>NUCLEOTIDE SEQUENCE</scope>
    <source>
        <strain evidence="2">Rsan-2018</strain>
    </source>
</reference>
<feature type="region of interest" description="Disordered" evidence="1">
    <location>
        <begin position="163"/>
        <end position="186"/>
    </location>
</feature>
<feature type="compositionally biased region" description="Low complexity" evidence="1">
    <location>
        <begin position="272"/>
        <end position="287"/>
    </location>
</feature>
<accession>A0A9D4SVE4</accession>
<evidence type="ECO:0000256" key="1">
    <source>
        <dbReference type="SAM" id="MobiDB-lite"/>
    </source>
</evidence>
<evidence type="ECO:0000313" key="3">
    <source>
        <dbReference type="Proteomes" id="UP000821837"/>
    </source>
</evidence>
<evidence type="ECO:0000313" key="2">
    <source>
        <dbReference type="EMBL" id="KAH7950785.1"/>
    </source>
</evidence>
<name>A0A9D4SVE4_RHISA</name>
<organism evidence="2 3">
    <name type="scientific">Rhipicephalus sanguineus</name>
    <name type="common">Brown dog tick</name>
    <name type="synonym">Ixodes sanguineus</name>
    <dbReference type="NCBI Taxonomy" id="34632"/>
    <lineage>
        <taxon>Eukaryota</taxon>
        <taxon>Metazoa</taxon>
        <taxon>Ecdysozoa</taxon>
        <taxon>Arthropoda</taxon>
        <taxon>Chelicerata</taxon>
        <taxon>Arachnida</taxon>
        <taxon>Acari</taxon>
        <taxon>Parasitiformes</taxon>
        <taxon>Ixodida</taxon>
        <taxon>Ixodoidea</taxon>
        <taxon>Ixodidae</taxon>
        <taxon>Rhipicephalinae</taxon>
        <taxon>Rhipicephalus</taxon>
        <taxon>Rhipicephalus</taxon>
    </lineage>
</organism>
<proteinExistence type="predicted"/>
<feature type="region of interest" description="Disordered" evidence="1">
    <location>
        <begin position="245"/>
        <end position="328"/>
    </location>
</feature>
<dbReference type="AlphaFoldDB" id="A0A9D4SVE4"/>
<feature type="compositionally biased region" description="Pro residues" evidence="1">
    <location>
        <begin position="120"/>
        <end position="135"/>
    </location>
</feature>
<keyword evidence="3" id="KW-1185">Reference proteome</keyword>
<comment type="caution">
    <text evidence="2">The sequence shown here is derived from an EMBL/GenBank/DDBJ whole genome shotgun (WGS) entry which is preliminary data.</text>
</comment>